<evidence type="ECO:0000313" key="1">
    <source>
        <dbReference type="EMBL" id="ROR80207.1"/>
    </source>
</evidence>
<dbReference type="SUPFAM" id="SSF55961">
    <property type="entry name" value="Bet v1-like"/>
    <property type="match status" value="1"/>
</dbReference>
<gene>
    <name evidence="1" type="ORF">EDD42_0244</name>
</gene>
<keyword evidence="2" id="KW-1185">Reference proteome</keyword>
<dbReference type="Proteomes" id="UP000266915">
    <property type="component" value="Unassembled WGS sequence"/>
</dbReference>
<dbReference type="AlphaFoldDB" id="A0A3N2BY84"/>
<reference evidence="1 2" key="1">
    <citation type="submission" date="2018-11" db="EMBL/GenBank/DDBJ databases">
        <title>Sequencing the genomes of 1000 actinobacteria strains.</title>
        <authorList>
            <person name="Klenk H.-P."/>
        </authorList>
    </citation>
    <scope>NUCLEOTIDE SEQUENCE [LARGE SCALE GENOMIC DNA]</scope>
    <source>
        <strain evidence="1 2">DSM 14012</strain>
    </source>
</reference>
<dbReference type="InterPro" id="IPR023393">
    <property type="entry name" value="START-like_dom_sf"/>
</dbReference>
<dbReference type="RefSeq" id="WP_085514292.1">
    <property type="nucleotide sequence ID" value="NZ_FXAP01000008.1"/>
</dbReference>
<evidence type="ECO:0000313" key="2">
    <source>
        <dbReference type="Proteomes" id="UP000266915"/>
    </source>
</evidence>
<proteinExistence type="predicted"/>
<organism evidence="1 2">
    <name type="scientific">Plantibacter flavus</name>
    <dbReference type="NCBI Taxonomy" id="150123"/>
    <lineage>
        <taxon>Bacteria</taxon>
        <taxon>Bacillati</taxon>
        <taxon>Actinomycetota</taxon>
        <taxon>Actinomycetes</taxon>
        <taxon>Micrococcales</taxon>
        <taxon>Microbacteriaceae</taxon>
        <taxon>Plantibacter</taxon>
    </lineage>
</organism>
<dbReference type="Gene3D" id="3.30.530.20">
    <property type="match status" value="1"/>
</dbReference>
<dbReference type="CDD" id="cd07820">
    <property type="entry name" value="SRPBCC_3"/>
    <property type="match status" value="1"/>
</dbReference>
<protein>
    <recommendedName>
        <fullName evidence="3">Cyclase</fullName>
    </recommendedName>
</protein>
<name>A0A3N2BY84_9MICO</name>
<evidence type="ECO:0008006" key="3">
    <source>
        <dbReference type="Google" id="ProtNLM"/>
    </source>
</evidence>
<accession>A0A3N2BY84</accession>
<comment type="caution">
    <text evidence="1">The sequence shown here is derived from an EMBL/GenBank/DDBJ whole genome shotgun (WGS) entry which is preliminary data.</text>
</comment>
<sequence length="157" mass="17606">MTAHFRLRTELAGTMQQAFDLSRSIDAHLGSMADTGERAVGGVTSGLIGLGETVTWRARHFGVPWTMTSRITAFEEPHRFTDEQVSGPFRAFRHVHLFEPLERPMGTARTIMLDDVTFSAPFGPLGVVAEHVALTRHLRRLIESRNRWLAVALRQAQ</sequence>
<dbReference type="EMBL" id="RKHL01000001">
    <property type="protein sequence ID" value="ROR80207.1"/>
    <property type="molecule type" value="Genomic_DNA"/>
</dbReference>